<proteinExistence type="predicted"/>
<dbReference type="SUPFAM" id="SSF52738">
    <property type="entry name" value="Methylesterase CheB, C-terminal domain"/>
    <property type="match status" value="1"/>
</dbReference>
<dbReference type="PANTHER" id="PTHR42872">
    <property type="entry name" value="PROTEIN-GLUTAMATE METHYLESTERASE/PROTEIN-GLUTAMINE GLUTAMINASE"/>
    <property type="match status" value="1"/>
</dbReference>
<evidence type="ECO:0000256" key="2">
    <source>
        <dbReference type="ARBA" id="ARBA00039140"/>
    </source>
</evidence>
<evidence type="ECO:0000256" key="1">
    <source>
        <dbReference type="ARBA" id="ARBA00022801"/>
    </source>
</evidence>
<dbReference type="Proteomes" id="UP001623660">
    <property type="component" value="Unassembled WGS sequence"/>
</dbReference>
<comment type="caution">
    <text evidence="5">The sequence shown here is derived from an EMBL/GenBank/DDBJ whole genome shotgun (WGS) entry which is preliminary data.</text>
</comment>
<evidence type="ECO:0000313" key="6">
    <source>
        <dbReference type="Proteomes" id="UP001623660"/>
    </source>
</evidence>
<accession>A0ABW8SND9</accession>
<dbReference type="EC" id="3.1.1.61" evidence="2"/>
<organism evidence="5 6">
    <name type="scientific">Candidatus Clostridium eludens</name>
    <dbReference type="NCBI Taxonomy" id="3381663"/>
    <lineage>
        <taxon>Bacteria</taxon>
        <taxon>Bacillati</taxon>
        <taxon>Bacillota</taxon>
        <taxon>Clostridia</taxon>
        <taxon>Eubacteriales</taxon>
        <taxon>Clostridiaceae</taxon>
        <taxon>Clostridium</taxon>
    </lineage>
</organism>
<dbReference type="InterPro" id="IPR035909">
    <property type="entry name" value="CheB_C"/>
</dbReference>
<protein>
    <recommendedName>
        <fullName evidence="2">protein-glutamate methylesterase</fullName>
        <ecNumber evidence="2">3.1.1.61</ecNumber>
    </recommendedName>
</protein>
<keyword evidence="1" id="KW-0378">Hydrolase</keyword>
<dbReference type="EMBL" id="JBJHZX010000016">
    <property type="protein sequence ID" value="MFL0196245.1"/>
    <property type="molecule type" value="Genomic_DNA"/>
</dbReference>
<name>A0ABW8SND9_9CLOT</name>
<comment type="catalytic activity">
    <reaction evidence="3">
        <text>[protein]-L-glutamate 5-O-methyl ester + H2O = L-glutamyl-[protein] + methanol + H(+)</text>
        <dbReference type="Rhea" id="RHEA:23236"/>
        <dbReference type="Rhea" id="RHEA-COMP:10208"/>
        <dbReference type="Rhea" id="RHEA-COMP:10311"/>
        <dbReference type="ChEBI" id="CHEBI:15377"/>
        <dbReference type="ChEBI" id="CHEBI:15378"/>
        <dbReference type="ChEBI" id="CHEBI:17790"/>
        <dbReference type="ChEBI" id="CHEBI:29973"/>
        <dbReference type="ChEBI" id="CHEBI:82795"/>
        <dbReference type="EC" id="3.1.1.61"/>
    </reaction>
</comment>
<evidence type="ECO:0000256" key="3">
    <source>
        <dbReference type="ARBA" id="ARBA00048267"/>
    </source>
</evidence>
<evidence type="ECO:0000313" key="5">
    <source>
        <dbReference type="EMBL" id="MFL0196245.1"/>
    </source>
</evidence>
<gene>
    <name evidence="5" type="ORF">ACJDU8_11830</name>
</gene>
<evidence type="ECO:0000259" key="4">
    <source>
        <dbReference type="Pfam" id="PF01339"/>
    </source>
</evidence>
<feature type="domain" description="CheB-type methylesterase" evidence="4">
    <location>
        <begin position="11"/>
        <end position="63"/>
    </location>
</feature>
<dbReference type="PANTHER" id="PTHR42872:SF3">
    <property type="entry name" value="PROTEIN-GLUTAMATE METHYLESTERASE_PROTEIN-GLUTAMINE GLUTAMINASE 1"/>
    <property type="match status" value="1"/>
</dbReference>
<keyword evidence="6" id="KW-1185">Reference proteome</keyword>
<dbReference type="Pfam" id="PF01339">
    <property type="entry name" value="CheB_methylest"/>
    <property type="match status" value="1"/>
</dbReference>
<reference evidence="5 6" key="1">
    <citation type="submission" date="2024-11" db="EMBL/GenBank/DDBJ databases">
        <authorList>
            <person name="Heng Y.C."/>
            <person name="Lim A.C.H."/>
            <person name="Lee J.K.Y."/>
            <person name="Kittelmann S."/>
        </authorList>
    </citation>
    <scope>NUCLEOTIDE SEQUENCE [LARGE SCALE GENOMIC DNA]</scope>
    <source>
        <strain evidence="5 6">WILCCON 0269</strain>
    </source>
</reference>
<dbReference type="Gene3D" id="3.40.50.180">
    <property type="entry name" value="Methylesterase CheB, C-terminal domain"/>
    <property type="match status" value="1"/>
</dbReference>
<dbReference type="InterPro" id="IPR000673">
    <property type="entry name" value="Sig_transdc_resp-reg_Me-estase"/>
</dbReference>
<sequence length="74" mass="7957">MKFKAVAIGDSANDGSEGLKCIKEYGGITIVQDLNTAEANQMPLSALEKIESDYVLHFDEISIKLIELVGGANE</sequence>
<dbReference type="RefSeq" id="WP_406792356.1">
    <property type="nucleotide sequence ID" value="NZ_JBJHZX010000016.1"/>
</dbReference>